<dbReference type="Gene3D" id="3.40.50.410">
    <property type="entry name" value="von Willebrand factor, type A domain"/>
    <property type="match status" value="1"/>
</dbReference>
<dbReference type="GO" id="GO:0006629">
    <property type="term" value="P:lipid metabolic process"/>
    <property type="evidence" value="ECO:0007669"/>
    <property type="project" value="InterPro"/>
</dbReference>
<evidence type="ECO:0000313" key="2">
    <source>
        <dbReference type="EMBL" id="PVY89201.1"/>
    </source>
</evidence>
<organism evidence="2 3">
    <name type="scientific">Ezakiella coagulans</name>
    <dbReference type="NCBI Taxonomy" id="46507"/>
    <lineage>
        <taxon>Bacteria</taxon>
        <taxon>Bacillati</taxon>
        <taxon>Bacillota</taxon>
        <taxon>Tissierellia</taxon>
        <taxon>Ezakiella</taxon>
    </lineage>
</organism>
<keyword evidence="3" id="KW-1185">Reference proteome</keyword>
<dbReference type="SUPFAM" id="SSF53300">
    <property type="entry name" value="vWA-like"/>
    <property type="match status" value="1"/>
</dbReference>
<dbReference type="Proteomes" id="UP000245793">
    <property type="component" value="Unassembled WGS sequence"/>
</dbReference>
<dbReference type="InterPro" id="IPR036465">
    <property type="entry name" value="vWFA_dom_sf"/>
</dbReference>
<dbReference type="Pfam" id="PF02450">
    <property type="entry name" value="LCAT"/>
    <property type="match status" value="1"/>
</dbReference>
<comment type="caution">
    <text evidence="2">The sequence shown here is derived from an EMBL/GenBank/DDBJ whole genome shotgun (WGS) entry which is preliminary data.</text>
</comment>
<feature type="domain" description="VWFA" evidence="1">
    <location>
        <begin position="46"/>
        <end position="231"/>
    </location>
</feature>
<dbReference type="AlphaFoldDB" id="A0A2U1DNE8"/>
<accession>A0A2U1DNE8</accession>
<name>A0A2U1DNE8_9FIRM</name>
<proteinExistence type="predicted"/>
<sequence>MKIRLTSILLAVFMVFGLMLNTGVIFAHDDFPGAVRDNANVPTENAKEVVFLIDRSMYTDYNALADIKNQVSDLSDQLLQAGNFSISVIAFNGNVTTLVRQSTDLNKIKNSLRYISPFGFSNPSLALEVANGIRYEEKKDVVLFTNVYPNLGTISNKGPFTYRDHFYFRNANGFKNSADLLAENTRLITVSNFSNLNNRDYAFAKRVFEENSDKYYAADKMNSEELVSSVRDYILGDEKHDRNLDKKPIIFIPGIAGSELFKIDESLVSPEEKAIGMIYGDKERSANRIWVPIGYDARKANDDLNLYSNENLYGLQQGDLRKVNVFERHAGPVAMYSSLLGTIMKNFPDRPVYLFSYDWRKSNIDSAEKLAAFIDSITDGGKVKVDIIAHSMGGIVSSHYLREHDDRVDKYLSFGSPYEGAPSAFNTLSSKSLVGGFLDVVIEKLVGIKPDVASSFTAMVELLPTQRMLEKYPYHFVSTGDLNSFQRILNSNSSYDKILQAAADAKVSGLADLATVDMAMSNVSNDRYNQFIEDSKLYRVNGERNGDVLLMHRPNSMFFVGNNHPTVVSGYFPGNQDILHTVYGISTPEGDGMVPLYSATMGMTFEEMSPEIRNKFRVVKGDHIGMLLDLGNLQMMCDFLNGREVR</sequence>
<evidence type="ECO:0000313" key="3">
    <source>
        <dbReference type="Proteomes" id="UP000245793"/>
    </source>
</evidence>
<dbReference type="InterPro" id="IPR003386">
    <property type="entry name" value="LACT/PDAT_acylTrfase"/>
</dbReference>
<dbReference type="Gene3D" id="3.40.50.1820">
    <property type="entry name" value="alpha/beta hydrolase"/>
    <property type="match status" value="1"/>
</dbReference>
<dbReference type="GO" id="GO:0008374">
    <property type="term" value="F:O-acyltransferase activity"/>
    <property type="evidence" value="ECO:0007669"/>
    <property type="project" value="InterPro"/>
</dbReference>
<dbReference type="Pfam" id="PF13519">
    <property type="entry name" value="VWA_2"/>
    <property type="match status" value="1"/>
</dbReference>
<dbReference type="InterPro" id="IPR002035">
    <property type="entry name" value="VWF_A"/>
</dbReference>
<gene>
    <name evidence="2" type="ORF">C7381_11039</name>
</gene>
<dbReference type="InterPro" id="IPR029058">
    <property type="entry name" value="AB_hydrolase_fold"/>
</dbReference>
<dbReference type="EMBL" id="QEKV01000010">
    <property type="protein sequence ID" value="PVY89201.1"/>
    <property type="molecule type" value="Genomic_DNA"/>
</dbReference>
<protein>
    <submittedName>
        <fullName evidence="2">von Willebrand factor type A domain-containing protein</fullName>
    </submittedName>
</protein>
<dbReference type="SUPFAM" id="SSF53474">
    <property type="entry name" value="alpha/beta-Hydrolases"/>
    <property type="match status" value="1"/>
</dbReference>
<dbReference type="RefSeq" id="WP_116480493.1">
    <property type="nucleotide sequence ID" value="NZ_QEKV01000010.1"/>
</dbReference>
<evidence type="ECO:0000259" key="1">
    <source>
        <dbReference type="SMART" id="SM00327"/>
    </source>
</evidence>
<reference evidence="2 3" key="1">
    <citation type="submission" date="2018-04" db="EMBL/GenBank/DDBJ databases">
        <title>Genomic Encyclopedia of Type Strains, Phase IV (KMG-IV): sequencing the most valuable type-strain genomes for metagenomic binning, comparative biology and taxonomic classification.</title>
        <authorList>
            <person name="Goeker M."/>
        </authorList>
    </citation>
    <scope>NUCLEOTIDE SEQUENCE [LARGE SCALE GENOMIC DNA]</scope>
    <source>
        <strain evidence="2 3">DSM 20705</strain>
    </source>
</reference>
<dbReference type="SMART" id="SM00327">
    <property type="entry name" value="VWA"/>
    <property type="match status" value="1"/>
</dbReference>
<dbReference type="PANTHER" id="PTHR11440">
    <property type="entry name" value="LECITHIN-CHOLESTEROL ACYLTRANSFERASE-RELATED"/>
    <property type="match status" value="1"/>
</dbReference>